<keyword evidence="1" id="KW-0812">Transmembrane</keyword>
<keyword evidence="1" id="KW-0472">Membrane</keyword>
<evidence type="ECO:0000313" key="3">
    <source>
        <dbReference type="Proteomes" id="UP001595379"/>
    </source>
</evidence>
<keyword evidence="1" id="KW-1133">Transmembrane helix</keyword>
<dbReference type="Proteomes" id="UP001595379">
    <property type="component" value="Unassembled WGS sequence"/>
</dbReference>
<dbReference type="RefSeq" id="WP_343164105.1">
    <property type="nucleotide sequence ID" value="NZ_JBHRSV010000001.1"/>
</dbReference>
<name>A0ABV6ZV17_9PROT</name>
<comment type="caution">
    <text evidence="2">The sequence shown here is derived from an EMBL/GenBank/DDBJ whole genome shotgun (WGS) entry which is preliminary data.</text>
</comment>
<accession>A0ABV6ZV17</accession>
<gene>
    <name evidence="2" type="ORF">ACFOOR_03830</name>
</gene>
<keyword evidence="3" id="KW-1185">Reference proteome</keyword>
<protein>
    <submittedName>
        <fullName evidence="2">Uncharacterized protein</fullName>
    </submittedName>
</protein>
<feature type="transmembrane region" description="Helical" evidence="1">
    <location>
        <begin position="50"/>
        <end position="73"/>
    </location>
</feature>
<sequence>MRAVLIAGLFVCSVLLFGVAVAGSVVTLSGSAEASQRETTVDWFLQFVRIAIAFEIPLLSIAFWAGIVSAIAAMTSLRFANGLPYEN</sequence>
<organism evidence="2 3">
    <name type="scientific">Hyphobacterium vulgare</name>
    <dbReference type="NCBI Taxonomy" id="1736751"/>
    <lineage>
        <taxon>Bacteria</taxon>
        <taxon>Pseudomonadati</taxon>
        <taxon>Pseudomonadota</taxon>
        <taxon>Alphaproteobacteria</taxon>
        <taxon>Maricaulales</taxon>
        <taxon>Maricaulaceae</taxon>
        <taxon>Hyphobacterium</taxon>
    </lineage>
</organism>
<reference evidence="3" key="1">
    <citation type="journal article" date="2019" name="Int. J. Syst. Evol. Microbiol.">
        <title>The Global Catalogue of Microorganisms (GCM) 10K type strain sequencing project: providing services to taxonomists for standard genome sequencing and annotation.</title>
        <authorList>
            <consortium name="The Broad Institute Genomics Platform"/>
            <consortium name="The Broad Institute Genome Sequencing Center for Infectious Disease"/>
            <person name="Wu L."/>
            <person name="Ma J."/>
        </authorList>
    </citation>
    <scope>NUCLEOTIDE SEQUENCE [LARGE SCALE GENOMIC DNA]</scope>
    <source>
        <strain evidence="3">KCTC 52487</strain>
    </source>
</reference>
<proteinExistence type="predicted"/>
<dbReference type="EMBL" id="JBHRSV010000001">
    <property type="protein sequence ID" value="MFC2925228.1"/>
    <property type="molecule type" value="Genomic_DNA"/>
</dbReference>
<evidence type="ECO:0000256" key="1">
    <source>
        <dbReference type="SAM" id="Phobius"/>
    </source>
</evidence>
<evidence type="ECO:0000313" key="2">
    <source>
        <dbReference type="EMBL" id="MFC2925228.1"/>
    </source>
</evidence>